<proteinExistence type="predicted"/>
<organism evidence="2">
    <name type="scientific">Saccharolobus islandicus</name>
    <name type="common">Sulfolobus islandicus</name>
    <dbReference type="NCBI Taxonomy" id="43080"/>
    <lineage>
        <taxon>Archaea</taxon>
        <taxon>Thermoproteota</taxon>
        <taxon>Thermoprotei</taxon>
        <taxon>Sulfolobales</taxon>
        <taxon>Sulfolobaceae</taxon>
        <taxon>Saccharolobus</taxon>
    </lineage>
</organism>
<keyword evidence="2" id="KW-0614">Plasmid</keyword>
<evidence type="ECO:0000313" key="2">
    <source>
        <dbReference type="EMBL" id="AAK06917.1"/>
    </source>
</evidence>
<feature type="transmembrane region" description="Helical" evidence="1">
    <location>
        <begin position="20"/>
        <end position="46"/>
    </location>
</feature>
<sequence length="56" mass="6627">MWRPSTALYSSLPVQYGTVRYPGFMLLLFFCLIYKGFISLSCYLLYKHPSLLHNYL</sequence>
<reference evidence="2" key="1">
    <citation type="journal article" date="2000" name="J. Bacteriol.">
        <title>pING family of conjugative plasmids from the extremely thermophilic archaeon Sulfolobus islandicus: insights into recombination and conjugation in Crenarchaeota.</title>
        <authorList>
            <person name="Stedman K.M."/>
            <person name="She Q."/>
            <person name="Phan H."/>
            <person name="Holz I."/>
            <person name="Singh H."/>
            <person name="Prangishvili D."/>
            <person name="Garrett R."/>
            <person name="Zillig W."/>
        </authorList>
    </citation>
    <scope>NUCLEOTIDE SEQUENCE</scope>
    <source>
        <plasmid evidence="2">pING1</plasmid>
    </source>
</reference>
<keyword evidence="1" id="KW-1133">Transmembrane helix</keyword>
<dbReference type="BRENDA" id="2.7.7.B17">
    <property type="organism ID" value="8240"/>
</dbReference>
<protein>
    <submittedName>
        <fullName evidence="2">ORF56</fullName>
    </submittedName>
</protein>
<keyword evidence="1" id="KW-0812">Transmembrane</keyword>
<dbReference type="AlphaFoldDB" id="Q9C4X5"/>
<keyword evidence="1" id="KW-0472">Membrane</keyword>
<accession>Q9C4X5</accession>
<dbReference type="EMBL" id="AF233440">
    <property type="protein sequence ID" value="AAK06917.1"/>
    <property type="molecule type" value="Genomic_DNA"/>
</dbReference>
<evidence type="ECO:0000256" key="1">
    <source>
        <dbReference type="SAM" id="Phobius"/>
    </source>
</evidence>
<geneLocation type="plasmid" evidence="2">
    <name>pING1</name>
</geneLocation>
<name>Q9C4X5_SACIS</name>